<reference evidence="2 3" key="2">
    <citation type="journal article" date="2014" name="Genome Announc.">
        <title>Complete Genome Sequence of the Subsurface, Mesophilic Sulfate-Reducing Bacterium Desulfovibrio aespoeensis Aspo-2.</title>
        <authorList>
            <person name="Pedersen K."/>
            <person name="Bengtsson A."/>
            <person name="Edlund J."/>
            <person name="Rabe L."/>
            <person name="Hazen T."/>
            <person name="Chakraborty R."/>
            <person name="Goodwin L."/>
            <person name="Shapiro N."/>
        </authorList>
    </citation>
    <scope>NUCLEOTIDE SEQUENCE [LARGE SCALE GENOMIC DNA]</scope>
    <source>
        <strain evidence="3">ATCC 700646 / DSM 10631 / Aspo-2</strain>
    </source>
</reference>
<gene>
    <name evidence="2" type="ordered locus">Daes_0964</name>
</gene>
<proteinExistence type="predicted"/>
<dbReference type="InterPro" id="IPR013216">
    <property type="entry name" value="Methyltransf_11"/>
</dbReference>
<dbReference type="Gene3D" id="3.40.50.150">
    <property type="entry name" value="Vaccinia Virus protein VP39"/>
    <property type="match status" value="1"/>
</dbReference>
<dbReference type="PANTHER" id="PTHR43861">
    <property type="entry name" value="TRANS-ACONITATE 2-METHYLTRANSFERASE-RELATED"/>
    <property type="match status" value="1"/>
</dbReference>
<dbReference type="KEGG" id="das:Daes_0964"/>
<protein>
    <submittedName>
        <fullName evidence="2">Methyltransferase type 11</fullName>
    </submittedName>
</protein>
<dbReference type="Pfam" id="PF08241">
    <property type="entry name" value="Methyltransf_11"/>
    <property type="match status" value="1"/>
</dbReference>
<dbReference type="HOGENOM" id="CLU_046586_2_2_7"/>
<sequence length="256" mass="28413">MSIPLSKESIRRAFERARNTYAEAAQVQDRAALRCAEHVPTGEYPAILEIGAGGGVLTRHIAERCTHSRYVAVDISPGMLAQVSRDGLTNPEFVAADGEYLCFPQESFELLVSSSTMQWYRSPEVSIHDNLRLLRHGGRFSLSIFVEGTYAEFAEASAASGFGSMLPMRPAQDFVEILQDASPMVLESEIVTHVVHYPTVADMLRAHRATGATATPGAKQPSRQAYQRFIDYYEGNHRAPEGIRSTVFILHLWGRR</sequence>
<dbReference type="eggNOG" id="COG2226">
    <property type="taxonomic scope" value="Bacteria"/>
</dbReference>
<accession>E6VSJ6</accession>
<dbReference type="RefSeq" id="WP_013513912.1">
    <property type="nucleotide sequence ID" value="NC_014844.1"/>
</dbReference>
<dbReference type="GO" id="GO:0032259">
    <property type="term" value="P:methylation"/>
    <property type="evidence" value="ECO:0007669"/>
    <property type="project" value="UniProtKB-KW"/>
</dbReference>
<evidence type="ECO:0000313" key="2">
    <source>
        <dbReference type="EMBL" id="ADU61981.1"/>
    </source>
</evidence>
<dbReference type="AlphaFoldDB" id="E6VSJ6"/>
<feature type="domain" description="Methyltransferase type 11" evidence="1">
    <location>
        <begin position="48"/>
        <end position="141"/>
    </location>
</feature>
<reference evidence="3" key="1">
    <citation type="submission" date="2010-12" db="EMBL/GenBank/DDBJ databases">
        <title>Complete sequence of Desulfovibrio aespoeensis Aspo-2.</title>
        <authorList>
            <consortium name="US DOE Joint Genome Institute"/>
            <person name="Lucas S."/>
            <person name="Copeland A."/>
            <person name="Lapidus A."/>
            <person name="Cheng J.-F."/>
            <person name="Goodwin L."/>
            <person name="Pitluck S."/>
            <person name="Chertkov O."/>
            <person name="Misra M."/>
            <person name="Detter J.C."/>
            <person name="Han C."/>
            <person name="Tapia R."/>
            <person name="Land M."/>
            <person name="Hauser L."/>
            <person name="Kyrpides N."/>
            <person name="Ivanova N."/>
            <person name="Ovchinnikova G."/>
            <person name="Pedersen K."/>
            <person name="Jagevall S."/>
            <person name="Hazen T."/>
            <person name="Woyke T."/>
        </authorList>
    </citation>
    <scope>NUCLEOTIDE SEQUENCE [LARGE SCALE GENOMIC DNA]</scope>
    <source>
        <strain evidence="3">ATCC 700646 / DSM 10631 / Aspo-2</strain>
    </source>
</reference>
<dbReference type="SUPFAM" id="SSF53335">
    <property type="entry name" value="S-adenosyl-L-methionine-dependent methyltransferases"/>
    <property type="match status" value="1"/>
</dbReference>
<keyword evidence="2" id="KW-0808">Transferase</keyword>
<dbReference type="PANTHER" id="PTHR43861:SF1">
    <property type="entry name" value="TRANS-ACONITATE 2-METHYLTRANSFERASE"/>
    <property type="match status" value="1"/>
</dbReference>
<dbReference type="CDD" id="cd02440">
    <property type="entry name" value="AdoMet_MTases"/>
    <property type="match status" value="1"/>
</dbReference>
<name>E6VSJ6_PSEA9</name>
<dbReference type="EMBL" id="CP002431">
    <property type="protein sequence ID" value="ADU61981.1"/>
    <property type="molecule type" value="Genomic_DNA"/>
</dbReference>
<dbReference type="InterPro" id="IPR029063">
    <property type="entry name" value="SAM-dependent_MTases_sf"/>
</dbReference>
<keyword evidence="2" id="KW-0489">Methyltransferase</keyword>
<dbReference type="Proteomes" id="UP000002191">
    <property type="component" value="Chromosome"/>
</dbReference>
<evidence type="ECO:0000313" key="3">
    <source>
        <dbReference type="Proteomes" id="UP000002191"/>
    </source>
</evidence>
<keyword evidence="3" id="KW-1185">Reference proteome</keyword>
<dbReference type="STRING" id="643562.Daes_0964"/>
<organism evidence="2 3">
    <name type="scientific">Pseudodesulfovibrio aespoeensis (strain ATCC 700646 / DSM 10631 / Aspo-2)</name>
    <name type="common">Desulfovibrio aespoeensis</name>
    <dbReference type="NCBI Taxonomy" id="643562"/>
    <lineage>
        <taxon>Bacteria</taxon>
        <taxon>Pseudomonadati</taxon>
        <taxon>Thermodesulfobacteriota</taxon>
        <taxon>Desulfovibrionia</taxon>
        <taxon>Desulfovibrionales</taxon>
        <taxon>Desulfovibrionaceae</taxon>
    </lineage>
</organism>
<dbReference type="OrthoDB" id="9786194at2"/>
<dbReference type="GO" id="GO:0008757">
    <property type="term" value="F:S-adenosylmethionine-dependent methyltransferase activity"/>
    <property type="evidence" value="ECO:0007669"/>
    <property type="project" value="InterPro"/>
</dbReference>
<evidence type="ECO:0000259" key="1">
    <source>
        <dbReference type="Pfam" id="PF08241"/>
    </source>
</evidence>